<sequence>MYYNDNSHSAVDLSDGLVLFALIFLFYFRLFINFNERLGQLSPELRDVGFFFMNPLDKYRIRRQFPFKLVLQILKAIFVTTQLVLFAELRISHVDFLDETVTVMRHKFLRDWGPERDTIAYPPAAGKYSVFTSDQIVEHFAHIIKAVIFSIYCLIIQWGAKVIARI</sequence>
<evidence type="ECO:0000313" key="2">
    <source>
        <dbReference type="Proteomes" id="UP001497535"/>
    </source>
</evidence>
<keyword evidence="2" id="KW-1185">Reference proteome</keyword>
<protein>
    <submittedName>
        <fullName evidence="1">Uncharacterized protein</fullName>
    </submittedName>
</protein>
<proteinExistence type="predicted"/>
<evidence type="ECO:0000313" key="1">
    <source>
        <dbReference type="EMBL" id="CAK5084013.1"/>
    </source>
</evidence>
<organism evidence="1 2">
    <name type="scientific">Meloidogyne enterolobii</name>
    <name type="common">Root-knot nematode worm</name>
    <name type="synonym">Meloidogyne mayaguensis</name>
    <dbReference type="NCBI Taxonomy" id="390850"/>
    <lineage>
        <taxon>Eukaryota</taxon>
        <taxon>Metazoa</taxon>
        <taxon>Ecdysozoa</taxon>
        <taxon>Nematoda</taxon>
        <taxon>Chromadorea</taxon>
        <taxon>Rhabditida</taxon>
        <taxon>Tylenchina</taxon>
        <taxon>Tylenchomorpha</taxon>
        <taxon>Tylenchoidea</taxon>
        <taxon>Meloidogynidae</taxon>
        <taxon>Meloidogyninae</taxon>
        <taxon>Meloidogyne</taxon>
    </lineage>
</organism>
<reference evidence="1" key="1">
    <citation type="submission" date="2023-11" db="EMBL/GenBank/DDBJ databases">
        <authorList>
            <person name="Poullet M."/>
        </authorList>
    </citation>
    <scope>NUCLEOTIDE SEQUENCE</scope>
    <source>
        <strain evidence="1">E1834</strain>
    </source>
</reference>
<dbReference type="Proteomes" id="UP001497535">
    <property type="component" value="Unassembled WGS sequence"/>
</dbReference>
<dbReference type="EMBL" id="CAVMJV010000052">
    <property type="protein sequence ID" value="CAK5084013.1"/>
    <property type="molecule type" value="Genomic_DNA"/>
</dbReference>
<gene>
    <name evidence="1" type="ORF">MENTE1834_LOCUS31394</name>
</gene>
<name>A0ACB0ZYQ1_MELEN</name>
<accession>A0ACB0ZYQ1</accession>
<comment type="caution">
    <text evidence="1">The sequence shown here is derived from an EMBL/GenBank/DDBJ whole genome shotgun (WGS) entry which is preliminary data.</text>
</comment>